<feature type="transmembrane region" description="Helical" evidence="9">
    <location>
        <begin position="156"/>
        <end position="176"/>
    </location>
</feature>
<dbReference type="InterPro" id="IPR052157">
    <property type="entry name" value="BCAA_transport_permease"/>
</dbReference>
<evidence type="ECO:0000256" key="5">
    <source>
        <dbReference type="ARBA" id="ARBA00022970"/>
    </source>
</evidence>
<feature type="transmembrane region" description="Helical" evidence="9">
    <location>
        <begin position="278"/>
        <end position="298"/>
    </location>
</feature>
<comment type="subcellular location">
    <subcellularLocation>
        <location evidence="1">Cell membrane</location>
        <topology evidence="1">Multi-pass membrane protein</topology>
    </subcellularLocation>
</comment>
<dbReference type="CDD" id="cd06582">
    <property type="entry name" value="TM_PBP1_LivH_like"/>
    <property type="match status" value="1"/>
</dbReference>
<dbReference type="PANTHER" id="PTHR11795:SF442">
    <property type="entry name" value="ABC TRANSPORTER ATP-BINDING PROTEIN"/>
    <property type="match status" value="1"/>
</dbReference>
<evidence type="ECO:0000256" key="3">
    <source>
        <dbReference type="ARBA" id="ARBA00022475"/>
    </source>
</evidence>
<dbReference type="AlphaFoldDB" id="Q1MCD4"/>
<dbReference type="GO" id="GO:0022857">
    <property type="term" value="F:transmembrane transporter activity"/>
    <property type="evidence" value="ECO:0007669"/>
    <property type="project" value="InterPro"/>
</dbReference>
<dbReference type="PANTHER" id="PTHR11795">
    <property type="entry name" value="BRANCHED-CHAIN AMINO ACID TRANSPORT SYSTEM PERMEASE PROTEIN LIVH"/>
    <property type="match status" value="1"/>
</dbReference>
<evidence type="ECO:0000256" key="6">
    <source>
        <dbReference type="ARBA" id="ARBA00022989"/>
    </source>
</evidence>
<keyword evidence="3" id="KW-1003">Cell membrane</keyword>
<proteinExistence type="inferred from homology"/>
<protein>
    <submittedName>
        <fullName evidence="10">Transmembrane component of ABC transporter</fullName>
    </submittedName>
</protein>
<dbReference type="EMBL" id="AM236080">
    <property type="protein sequence ID" value="CAK09397.1"/>
    <property type="molecule type" value="Genomic_DNA"/>
</dbReference>
<keyword evidence="2" id="KW-0813">Transport</keyword>
<dbReference type="EnsemblBacteria" id="CAK09397">
    <property type="protein sequence ID" value="CAK09397"/>
    <property type="gene ID" value="RL3907"/>
</dbReference>
<organism evidence="10 11">
    <name type="scientific">Rhizobium johnstonii (strain DSM 114642 / LMG 32736 / 3841)</name>
    <name type="common">Rhizobium leguminosarum bv. viciae</name>
    <dbReference type="NCBI Taxonomy" id="216596"/>
    <lineage>
        <taxon>Bacteria</taxon>
        <taxon>Pseudomonadati</taxon>
        <taxon>Pseudomonadota</taxon>
        <taxon>Alphaproteobacteria</taxon>
        <taxon>Hyphomicrobiales</taxon>
        <taxon>Rhizobiaceae</taxon>
        <taxon>Rhizobium/Agrobacterium group</taxon>
        <taxon>Rhizobium</taxon>
        <taxon>Rhizobium johnstonii</taxon>
    </lineage>
</organism>
<comment type="similarity">
    <text evidence="8">Belongs to the binding-protein-dependent transport system permease family. LivHM subfamily.</text>
</comment>
<feature type="transmembrane region" description="Helical" evidence="9">
    <location>
        <begin position="50"/>
        <end position="70"/>
    </location>
</feature>
<dbReference type="InterPro" id="IPR001851">
    <property type="entry name" value="ABC_transp_permease"/>
</dbReference>
<evidence type="ECO:0000256" key="1">
    <source>
        <dbReference type="ARBA" id="ARBA00004651"/>
    </source>
</evidence>
<keyword evidence="5" id="KW-0029">Amino-acid transport</keyword>
<evidence type="ECO:0000256" key="8">
    <source>
        <dbReference type="ARBA" id="ARBA00037998"/>
    </source>
</evidence>
<feature type="transmembrane region" description="Helical" evidence="9">
    <location>
        <begin position="76"/>
        <end position="100"/>
    </location>
</feature>
<dbReference type="Proteomes" id="UP000006575">
    <property type="component" value="Chromosome"/>
</dbReference>
<gene>
    <name evidence="10" type="ordered locus">RL3907</name>
</gene>
<name>Q1MCD4_RHIJ3</name>
<evidence type="ECO:0000313" key="10">
    <source>
        <dbReference type="EMBL" id="CAK09397.1"/>
    </source>
</evidence>
<accession>Q1MCD4</accession>
<dbReference type="GO" id="GO:0005886">
    <property type="term" value="C:plasma membrane"/>
    <property type="evidence" value="ECO:0007669"/>
    <property type="project" value="UniProtKB-SubCell"/>
</dbReference>
<sequence>MACEQAEPVAWKQGISMQTVFSIAVDALAYGMVLFVISIGLSVTMGLMRVVNLAHGAFAMIGGYIASYVARDLGLGYAAAVIAAVVITIIVAIPIERFLYRRIYGAPELTQVLMTIGITFCVIGIANYVMGPTLKTIPLAGALQGSADLGFRTIPVHRLFVILCGLAVALALWFAIDRTSFGVKLRASVDDAAMAAALGVRTEIIYAVSFAVAVGLAAFGGVVGAELLPVEPYYALRYMVTFLVVVSVGGAGSIPGALIACLLLGAIDTTGRYLMPEFGEFFFYLAVIAIICVFPRGLAGRAK</sequence>
<evidence type="ECO:0000256" key="4">
    <source>
        <dbReference type="ARBA" id="ARBA00022692"/>
    </source>
</evidence>
<feature type="transmembrane region" description="Helical" evidence="9">
    <location>
        <begin position="112"/>
        <end position="130"/>
    </location>
</feature>
<feature type="transmembrane region" description="Helical" evidence="9">
    <location>
        <begin position="204"/>
        <end position="228"/>
    </location>
</feature>
<feature type="transmembrane region" description="Helical" evidence="9">
    <location>
        <begin position="20"/>
        <end position="43"/>
    </location>
</feature>
<reference evidence="10 11" key="1">
    <citation type="journal article" date="2006" name="Genome Biol.">
        <title>The genome of Rhizobium leguminosarum has recognizable core and accessory components.</title>
        <authorList>
            <person name="Young J.W."/>
            <person name="Crossman L.C."/>
            <person name="Johnston A.W.B."/>
            <person name="Thomson N.R."/>
            <person name="Ghazoui Z.F."/>
            <person name="Hull K.H."/>
            <person name="Wexler M."/>
            <person name="Curson A.R.J."/>
            <person name="Todd J.D."/>
            <person name="Poole P.S."/>
            <person name="Mauchline T.H."/>
            <person name="East A.K."/>
            <person name="Quail M.A."/>
            <person name="Churcher C."/>
            <person name="Arrowsmith C."/>
            <person name="Cherevach A."/>
            <person name="Chillingworth T."/>
            <person name="Clarke K."/>
            <person name="Cronin A."/>
            <person name="Davis P."/>
            <person name="Fraser A."/>
            <person name="Hance Z."/>
            <person name="Hauser H."/>
            <person name="Jagels K."/>
            <person name="Moule S."/>
            <person name="Mungall K."/>
            <person name="Norbertczak H."/>
            <person name="Rabbinowitsch E."/>
            <person name="Sanders M."/>
            <person name="Simmonds M."/>
            <person name="Whitehead S."/>
            <person name="Parkhill J."/>
        </authorList>
    </citation>
    <scope>NUCLEOTIDE SEQUENCE [LARGE SCALE GENOMIC DNA]</scope>
    <source>
        <strain evidence="11">DSM 114642 / LMG 32736 / 3841</strain>
    </source>
</reference>
<keyword evidence="6 9" id="KW-1133">Transmembrane helix</keyword>
<evidence type="ECO:0000256" key="2">
    <source>
        <dbReference type="ARBA" id="ARBA00022448"/>
    </source>
</evidence>
<keyword evidence="11" id="KW-1185">Reference proteome</keyword>
<dbReference type="KEGG" id="rle:RL3907"/>
<dbReference type="HOGENOM" id="CLU_039929_2_1_5"/>
<keyword evidence="7 9" id="KW-0472">Membrane</keyword>
<evidence type="ECO:0000256" key="7">
    <source>
        <dbReference type="ARBA" id="ARBA00023136"/>
    </source>
</evidence>
<dbReference type="GO" id="GO:0006865">
    <property type="term" value="P:amino acid transport"/>
    <property type="evidence" value="ECO:0007669"/>
    <property type="project" value="UniProtKB-KW"/>
</dbReference>
<keyword evidence="4 9" id="KW-0812">Transmembrane</keyword>
<evidence type="ECO:0000313" key="11">
    <source>
        <dbReference type="Proteomes" id="UP000006575"/>
    </source>
</evidence>
<evidence type="ECO:0000256" key="9">
    <source>
        <dbReference type="SAM" id="Phobius"/>
    </source>
</evidence>
<feature type="transmembrane region" description="Helical" evidence="9">
    <location>
        <begin position="240"/>
        <end position="266"/>
    </location>
</feature>
<dbReference type="Pfam" id="PF02653">
    <property type="entry name" value="BPD_transp_2"/>
    <property type="match status" value="1"/>
</dbReference>
<dbReference type="eggNOG" id="COG0559">
    <property type="taxonomic scope" value="Bacteria"/>
</dbReference>